<dbReference type="GO" id="GO:0003972">
    <property type="term" value="F:RNA ligase (ATP) activity"/>
    <property type="evidence" value="ECO:0007669"/>
    <property type="project" value="TreeGrafter"/>
</dbReference>
<dbReference type="SUPFAM" id="SSF103365">
    <property type="entry name" value="Hypothetical protein PH1602"/>
    <property type="match status" value="1"/>
</dbReference>
<organism evidence="9 10">
    <name type="scientific">Tubulinosema ratisbonensis</name>
    <dbReference type="NCBI Taxonomy" id="291195"/>
    <lineage>
        <taxon>Eukaryota</taxon>
        <taxon>Fungi</taxon>
        <taxon>Fungi incertae sedis</taxon>
        <taxon>Microsporidia</taxon>
        <taxon>Tubulinosematoidea</taxon>
        <taxon>Tubulinosematidae</taxon>
        <taxon>Tubulinosema</taxon>
    </lineage>
</organism>
<evidence type="ECO:0000256" key="2">
    <source>
        <dbReference type="ARBA" id="ARBA00022598"/>
    </source>
</evidence>
<evidence type="ECO:0000256" key="7">
    <source>
        <dbReference type="ARBA" id="ARBA00047746"/>
    </source>
</evidence>
<evidence type="ECO:0000256" key="1">
    <source>
        <dbReference type="ARBA" id="ARBA00012726"/>
    </source>
</evidence>
<dbReference type="EC" id="6.5.1.8" evidence="1"/>
<dbReference type="OrthoDB" id="10249697at2759"/>
<dbReference type="STRING" id="291195.A0A437AIU6"/>
<dbReference type="PANTHER" id="PTHR11118:SF1">
    <property type="entry name" value="RNA-SPLICING LIGASE RTCB HOMOLOG"/>
    <property type="match status" value="1"/>
</dbReference>
<accession>A0A437AIU6</accession>
<dbReference type="Gene3D" id="3.90.1860.10">
    <property type="entry name" value="tRNA-splicing ligase RtcB"/>
    <property type="match status" value="1"/>
</dbReference>
<reference evidence="9 10" key="1">
    <citation type="submission" date="2018-10" db="EMBL/GenBank/DDBJ databases">
        <title>Draft genome sequence of the microsporidian Tubulinosema ratisbonensis.</title>
        <authorList>
            <person name="Polonais V."/>
            <person name="Peyretaillade E."/>
            <person name="Niehus S."/>
            <person name="Wawrzyniak I."/>
            <person name="Franchet A."/>
            <person name="Gaspin C."/>
            <person name="Reichstadt M."/>
            <person name="Belser C."/>
            <person name="Labadie K."/>
            <person name="Delbac F."/>
            <person name="Ferrandon D."/>
        </authorList>
    </citation>
    <scope>NUCLEOTIDE SEQUENCE [LARGE SCALE GENOMIC DNA]</scope>
    <source>
        <strain evidence="9 10">Franzen</strain>
    </source>
</reference>
<feature type="binding site" evidence="8">
    <location>
        <position position="76"/>
    </location>
    <ligand>
        <name>Mn(2+)</name>
        <dbReference type="ChEBI" id="CHEBI:29035"/>
        <label>1</label>
    </ligand>
</feature>
<evidence type="ECO:0000256" key="5">
    <source>
        <dbReference type="ARBA" id="ARBA00023134"/>
    </source>
</evidence>
<comment type="caution">
    <text evidence="9">The sequence shown here is derived from an EMBL/GenBank/DDBJ whole genome shotgun (WGS) entry which is preliminary data.</text>
</comment>
<proteinExistence type="predicted"/>
<dbReference type="VEuPathDB" id="MicrosporidiaDB:TUBRATIS_25450"/>
<keyword evidence="6 8" id="KW-0464">Manganese</keyword>
<evidence type="ECO:0000313" key="9">
    <source>
        <dbReference type="EMBL" id="RVD91009.1"/>
    </source>
</evidence>
<evidence type="ECO:0000256" key="3">
    <source>
        <dbReference type="ARBA" id="ARBA00022723"/>
    </source>
</evidence>
<dbReference type="PANTHER" id="PTHR11118">
    <property type="entry name" value="RNA-SPLICING LIGASE RTCB HOMOLOG"/>
    <property type="match status" value="1"/>
</dbReference>
<gene>
    <name evidence="9" type="ORF">TUBRATIS_25450</name>
</gene>
<evidence type="ECO:0000256" key="4">
    <source>
        <dbReference type="ARBA" id="ARBA00022741"/>
    </source>
</evidence>
<comment type="catalytic activity">
    <reaction evidence="7">
        <text>a 3'-end 3'-phospho-ribonucleotide-RNA + a 5'-end dephospho-ribonucleoside-RNA + GTP = a ribonucleotidyl-ribonucleotide-RNA + GMP + diphosphate</text>
        <dbReference type="Rhea" id="RHEA:68076"/>
        <dbReference type="Rhea" id="RHEA-COMP:10463"/>
        <dbReference type="Rhea" id="RHEA-COMP:13936"/>
        <dbReference type="Rhea" id="RHEA-COMP:17355"/>
        <dbReference type="ChEBI" id="CHEBI:33019"/>
        <dbReference type="ChEBI" id="CHEBI:37565"/>
        <dbReference type="ChEBI" id="CHEBI:58115"/>
        <dbReference type="ChEBI" id="CHEBI:83062"/>
        <dbReference type="ChEBI" id="CHEBI:138284"/>
        <dbReference type="ChEBI" id="CHEBI:173118"/>
        <dbReference type="EC" id="6.5.1.8"/>
    </reaction>
</comment>
<dbReference type="Pfam" id="PF01139">
    <property type="entry name" value="RtcB"/>
    <property type="match status" value="1"/>
</dbReference>
<dbReference type="InterPro" id="IPR036025">
    <property type="entry name" value="RtcB-like_sf"/>
</dbReference>
<keyword evidence="10" id="KW-1185">Reference proteome</keyword>
<keyword evidence="5" id="KW-0342">GTP-binding</keyword>
<evidence type="ECO:0000313" key="10">
    <source>
        <dbReference type="Proteomes" id="UP000282876"/>
    </source>
</evidence>
<dbReference type="AlphaFoldDB" id="A0A437AIU6"/>
<name>A0A437AIU6_9MICR</name>
<dbReference type="GO" id="GO:0170057">
    <property type="term" value="F:RNA ligase (GTP) activity"/>
    <property type="evidence" value="ECO:0007669"/>
    <property type="project" value="UniProtKB-EC"/>
</dbReference>
<dbReference type="EMBL" id="RCSS01000686">
    <property type="protein sequence ID" value="RVD91009.1"/>
    <property type="molecule type" value="Genomic_DNA"/>
</dbReference>
<dbReference type="GO" id="GO:0046872">
    <property type="term" value="F:metal ion binding"/>
    <property type="evidence" value="ECO:0007669"/>
    <property type="project" value="UniProtKB-KW"/>
</dbReference>
<dbReference type="Proteomes" id="UP000282876">
    <property type="component" value="Unassembled WGS sequence"/>
</dbReference>
<comment type="cofactor">
    <cofactor evidence="8">
        <name>Mn(2+)</name>
        <dbReference type="ChEBI" id="CHEBI:29035"/>
    </cofactor>
    <text evidence="8">Binds 2 manganese ions per subunit.</text>
</comment>
<protein>
    <recommendedName>
        <fullName evidence="1">3'-phosphate/5'-hydroxy nucleic acid ligase</fullName>
        <ecNumber evidence="1">6.5.1.8</ecNumber>
    </recommendedName>
</protein>
<dbReference type="GO" id="GO:0005525">
    <property type="term" value="F:GTP binding"/>
    <property type="evidence" value="ECO:0007669"/>
    <property type="project" value="UniProtKB-KW"/>
</dbReference>
<dbReference type="InterPro" id="IPR001233">
    <property type="entry name" value="RtcB"/>
</dbReference>
<keyword evidence="4" id="KW-0547">Nucleotide-binding</keyword>
<keyword evidence="2 9" id="KW-0436">Ligase</keyword>
<keyword evidence="3 8" id="KW-0479">Metal-binding</keyword>
<sequence>MTFLRPEKIKLFLNENEKMPEDLVDQINNVSKYNCVNQIVILPDAHLGHFFPVGSVVSVDLSYENCLIFPSGIGYDINCGVRMVKTDLFYENVKDRLSELADKLFKIFQ</sequence>
<evidence type="ECO:0000256" key="6">
    <source>
        <dbReference type="ARBA" id="ARBA00023211"/>
    </source>
</evidence>
<dbReference type="GO" id="GO:0006396">
    <property type="term" value="P:RNA processing"/>
    <property type="evidence" value="ECO:0007669"/>
    <property type="project" value="InterPro"/>
</dbReference>
<evidence type="ECO:0000256" key="8">
    <source>
        <dbReference type="PIRSR" id="PIRSR601233-3"/>
    </source>
</evidence>